<reference evidence="4 5" key="1">
    <citation type="submission" date="2020-07" db="EMBL/GenBank/DDBJ databases">
        <title>Sequencing the genomes of 1000 actinobacteria strains.</title>
        <authorList>
            <person name="Klenk H.-P."/>
        </authorList>
    </citation>
    <scope>NUCLEOTIDE SEQUENCE [LARGE SCALE GENOMIC DNA]</scope>
    <source>
        <strain evidence="4 5">DSM 23987</strain>
    </source>
</reference>
<dbReference type="EMBL" id="JACCAB010000001">
    <property type="protein sequence ID" value="NYG06282.1"/>
    <property type="molecule type" value="Genomic_DNA"/>
</dbReference>
<organism evidence="4 5">
    <name type="scientific">Pedococcus badiiscoriae</name>
    <dbReference type="NCBI Taxonomy" id="642776"/>
    <lineage>
        <taxon>Bacteria</taxon>
        <taxon>Bacillati</taxon>
        <taxon>Actinomycetota</taxon>
        <taxon>Actinomycetes</taxon>
        <taxon>Micrococcales</taxon>
        <taxon>Intrasporangiaceae</taxon>
        <taxon>Pedococcus</taxon>
    </lineage>
</organism>
<dbReference type="AlphaFoldDB" id="A0A852WLX7"/>
<dbReference type="Pfam" id="PF20789">
    <property type="entry name" value="4HBT_3C"/>
    <property type="match status" value="1"/>
</dbReference>
<dbReference type="Proteomes" id="UP000573599">
    <property type="component" value="Unassembled WGS sequence"/>
</dbReference>
<proteinExistence type="predicted"/>
<name>A0A852WLX7_9MICO</name>
<dbReference type="InterPro" id="IPR049449">
    <property type="entry name" value="TesB_ACOT8-like_N"/>
</dbReference>
<comment type="caution">
    <text evidence="4">The sequence shown here is derived from an EMBL/GenBank/DDBJ whole genome shotgun (WGS) entry which is preliminary data.</text>
</comment>
<protein>
    <submittedName>
        <fullName evidence="4">Acyl-CoA thioesterase</fullName>
    </submittedName>
</protein>
<feature type="domain" description="Acyl-CoA thioesterase-like N-terminal HotDog" evidence="2">
    <location>
        <begin position="45"/>
        <end position="137"/>
    </location>
</feature>
<dbReference type="PANTHER" id="PTHR38110:SF1">
    <property type="entry name" value="THIOESTERASE DOMAIN-CONTAINING PROTEIN"/>
    <property type="match status" value="1"/>
</dbReference>
<dbReference type="InterPro" id="IPR029069">
    <property type="entry name" value="HotDog_dom_sf"/>
</dbReference>
<evidence type="ECO:0000259" key="2">
    <source>
        <dbReference type="Pfam" id="PF13622"/>
    </source>
</evidence>
<dbReference type="InterPro" id="IPR042171">
    <property type="entry name" value="Acyl-CoA_hotdog"/>
</dbReference>
<dbReference type="Gene3D" id="2.40.160.210">
    <property type="entry name" value="Acyl-CoA thioesterase, double hotdog domain"/>
    <property type="match status" value="1"/>
</dbReference>
<feature type="domain" description="Acyl-CoA thioesterase-like C-terminal" evidence="3">
    <location>
        <begin position="159"/>
        <end position="294"/>
    </location>
</feature>
<evidence type="ECO:0000256" key="1">
    <source>
        <dbReference type="SAM" id="MobiDB-lite"/>
    </source>
</evidence>
<evidence type="ECO:0000259" key="3">
    <source>
        <dbReference type="Pfam" id="PF20789"/>
    </source>
</evidence>
<dbReference type="SUPFAM" id="SSF54637">
    <property type="entry name" value="Thioesterase/thiol ester dehydrase-isomerase"/>
    <property type="match status" value="2"/>
</dbReference>
<gene>
    <name evidence="4" type="ORF">BJ986_000769</name>
</gene>
<keyword evidence="5" id="KW-1185">Reference proteome</keyword>
<dbReference type="Pfam" id="PF13622">
    <property type="entry name" value="4HBT_3"/>
    <property type="match status" value="1"/>
</dbReference>
<dbReference type="InterPro" id="IPR052389">
    <property type="entry name" value="Sec_Metab_Biosynth-Assoc"/>
</dbReference>
<dbReference type="InterPro" id="IPR049450">
    <property type="entry name" value="ACOT8-like_C"/>
</dbReference>
<accession>A0A852WLX7</accession>
<sequence length="304" mass="31551">MSEMDASSGIDTGSETHAGSEFDTGTAVSARAGEPGVHDAALGAGWLIGGGVNGGVLLAIAGRALSAELGSADGDRPPHPDPLAISAYYLTPGVPGPATVRTSVVRRGRAVSTGQASLLQDDGAGGEVERVRFLATYGDLESVDGDLTTSAQPPDLPPPDRCVSAAQAPPDFLKHASLLQRLDMRLDPATTGWAMGKPSGNGVIRGWLRMADGRQPDPLLLLLAVDALPPVAFELGLPGWTPTLELTAHVRARPAPGWLRVSLTNRTLAGGFLEEDAEVWDSEGRLVALSRQLARASAPPSDRR</sequence>
<evidence type="ECO:0000313" key="5">
    <source>
        <dbReference type="Proteomes" id="UP000573599"/>
    </source>
</evidence>
<feature type="region of interest" description="Disordered" evidence="1">
    <location>
        <begin position="1"/>
        <end position="21"/>
    </location>
</feature>
<dbReference type="PANTHER" id="PTHR38110">
    <property type="entry name" value="CHROMOSOME 23, WHOLE GENOME SHOTGUN SEQUENCE"/>
    <property type="match status" value="1"/>
</dbReference>
<evidence type="ECO:0000313" key="4">
    <source>
        <dbReference type="EMBL" id="NYG06282.1"/>
    </source>
</evidence>